<dbReference type="RefSeq" id="WP_194110174.1">
    <property type="nucleotide sequence ID" value="NZ_JADFFL010000001.1"/>
</dbReference>
<keyword evidence="5" id="KW-1185">Reference proteome</keyword>
<evidence type="ECO:0000313" key="4">
    <source>
        <dbReference type="EMBL" id="MBE9660990.1"/>
    </source>
</evidence>
<dbReference type="CDD" id="cd04301">
    <property type="entry name" value="NAT_SF"/>
    <property type="match status" value="1"/>
</dbReference>
<dbReference type="Gene3D" id="3.40.630.30">
    <property type="match status" value="1"/>
</dbReference>
<dbReference type="PANTHER" id="PTHR43800:SF1">
    <property type="entry name" value="PEPTIDYL-LYSINE N-ACETYLTRANSFERASE YJAB"/>
    <property type="match status" value="1"/>
</dbReference>
<dbReference type="Proteomes" id="UP000622475">
    <property type="component" value="Unassembled WGS sequence"/>
</dbReference>
<comment type="caution">
    <text evidence="4">The sequence shown here is derived from an EMBL/GenBank/DDBJ whole genome shotgun (WGS) entry which is preliminary data.</text>
</comment>
<dbReference type="PANTHER" id="PTHR43800">
    <property type="entry name" value="PEPTIDYL-LYSINE N-ACETYLTRANSFERASE YJAB"/>
    <property type="match status" value="1"/>
</dbReference>
<proteinExistence type="predicted"/>
<reference evidence="4" key="1">
    <citation type="submission" date="2020-10" db="EMBL/GenBank/DDBJ databases">
        <title>Mucilaginibacter mali sp. nov., isolated from rhizosphere soil of apple orchard.</title>
        <authorList>
            <person name="Lee J.-S."/>
            <person name="Kim H.S."/>
            <person name="Kim J.-S."/>
        </authorList>
    </citation>
    <scope>NUCLEOTIDE SEQUENCE</scope>
    <source>
        <strain evidence="4">KCTC 22746</strain>
    </source>
</reference>
<gene>
    <name evidence="4" type="ORF">IRJ16_03765</name>
</gene>
<dbReference type="GO" id="GO:0016747">
    <property type="term" value="F:acyltransferase activity, transferring groups other than amino-acyl groups"/>
    <property type="evidence" value="ECO:0007669"/>
    <property type="project" value="InterPro"/>
</dbReference>
<dbReference type="SUPFAM" id="SSF55729">
    <property type="entry name" value="Acyl-CoA N-acyltransferases (Nat)"/>
    <property type="match status" value="1"/>
</dbReference>
<feature type="domain" description="N-acetyltransferase" evidence="3">
    <location>
        <begin position="3"/>
        <end position="131"/>
    </location>
</feature>
<accession>A0A929KYL1</accession>
<sequence length="131" mass="14532">MENTIIPASSEHYLQMQNLWEALVRATHHFLTAEDISGIRAQLPGIFAQLMSYVIISDGALAGILGLTDDQIAMLFVHPDAFGKGIGKQLISYATIEHGLRKVEVNEQNPQAIGFYPHLGFKITGRREIDE</sequence>
<keyword evidence="2" id="KW-0012">Acyltransferase</keyword>
<evidence type="ECO:0000259" key="3">
    <source>
        <dbReference type="PROSITE" id="PS51186"/>
    </source>
</evidence>
<dbReference type="InterPro" id="IPR000182">
    <property type="entry name" value="GNAT_dom"/>
</dbReference>
<keyword evidence="1" id="KW-0808">Transferase</keyword>
<dbReference type="InterPro" id="IPR016181">
    <property type="entry name" value="Acyl_CoA_acyltransferase"/>
</dbReference>
<protein>
    <submittedName>
        <fullName evidence="4">GNAT family N-acetyltransferase</fullName>
    </submittedName>
</protein>
<evidence type="ECO:0000256" key="1">
    <source>
        <dbReference type="ARBA" id="ARBA00022679"/>
    </source>
</evidence>
<dbReference type="PROSITE" id="PS51186">
    <property type="entry name" value="GNAT"/>
    <property type="match status" value="1"/>
</dbReference>
<organism evidence="4 5">
    <name type="scientific">Mucilaginibacter myungsuensis</name>
    <dbReference type="NCBI Taxonomy" id="649104"/>
    <lineage>
        <taxon>Bacteria</taxon>
        <taxon>Pseudomonadati</taxon>
        <taxon>Bacteroidota</taxon>
        <taxon>Sphingobacteriia</taxon>
        <taxon>Sphingobacteriales</taxon>
        <taxon>Sphingobacteriaceae</taxon>
        <taxon>Mucilaginibacter</taxon>
    </lineage>
</organism>
<dbReference type="Pfam" id="PF13508">
    <property type="entry name" value="Acetyltransf_7"/>
    <property type="match status" value="1"/>
</dbReference>
<evidence type="ECO:0000256" key="2">
    <source>
        <dbReference type="ARBA" id="ARBA00023315"/>
    </source>
</evidence>
<name>A0A929KYL1_9SPHI</name>
<dbReference type="AlphaFoldDB" id="A0A929KYL1"/>
<evidence type="ECO:0000313" key="5">
    <source>
        <dbReference type="Proteomes" id="UP000622475"/>
    </source>
</evidence>
<dbReference type="EMBL" id="JADFFL010000001">
    <property type="protein sequence ID" value="MBE9660990.1"/>
    <property type="molecule type" value="Genomic_DNA"/>
</dbReference>